<keyword evidence="7" id="KW-1185">Reference proteome</keyword>
<dbReference type="Gene3D" id="1.10.10.10">
    <property type="entry name" value="Winged helix-like DNA-binding domain superfamily/Winged helix DNA-binding domain"/>
    <property type="match status" value="1"/>
</dbReference>
<evidence type="ECO:0000256" key="3">
    <source>
        <dbReference type="ARBA" id="ARBA00023125"/>
    </source>
</evidence>
<keyword evidence="2" id="KW-0805">Transcription regulation</keyword>
<dbReference type="PANTHER" id="PTHR30346:SF0">
    <property type="entry name" value="HCA OPERON TRANSCRIPTIONAL ACTIVATOR HCAR"/>
    <property type="match status" value="1"/>
</dbReference>
<gene>
    <name evidence="6" type="ORF">GCM10023322_37460</name>
</gene>
<evidence type="ECO:0000256" key="2">
    <source>
        <dbReference type="ARBA" id="ARBA00023015"/>
    </source>
</evidence>
<evidence type="ECO:0000259" key="5">
    <source>
        <dbReference type="PROSITE" id="PS50931"/>
    </source>
</evidence>
<evidence type="ECO:0000313" key="7">
    <source>
        <dbReference type="Proteomes" id="UP001501570"/>
    </source>
</evidence>
<dbReference type="InterPro" id="IPR005119">
    <property type="entry name" value="LysR_subst-bd"/>
</dbReference>
<dbReference type="InterPro" id="IPR036390">
    <property type="entry name" value="WH_DNA-bd_sf"/>
</dbReference>
<feature type="domain" description="HTH lysR-type" evidence="5">
    <location>
        <begin position="8"/>
        <end position="65"/>
    </location>
</feature>
<evidence type="ECO:0000313" key="6">
    <source>
        <dbReference type="EMBL" id="GAA5187949.1"/>
    </source>
</evidence>
<comment type="similarity">
    <text evidence="1">Belongs to the LysR transcriptional regulatory family.</text>
</comment>
<reference evidence="7" key="1">
    <citation type="journal article" date="2019" name="Int. J. Syst. Evol. Microbiol.">
        <title>The Global Catalogue of Microorganisms (GCM) 10K type strain sequencing project: providing services to taxonomists for standard genome sequencing and annotation.</title>
        <authorList>
            <consortium name="The Broad Institute Genomics Platform"/>
            <consortium name="The Broad Institute Genome Sequencing Center for Infectious Disease"/>
            <person name="Wu L."/>
            <person name="Ma J."/>
        </authorList>
    </citation>
    <scope>NUCLEOTIDE SEQUENCE [LARGE SCALE GENOMIC DNA]</scope>
    <source>
        <strain evidence="7">JCM 18304</strain>
    </source>
</reference>
<evidence type="ECO:0000256" key="4">
    <source>
        <dbReference type="ARBA" id="ARBA00023163"/>
    </source>
</evidence>
<dbReference type="PRINTS" id="PR00039">
    <property type="entry name" value="HTHLYSR"/>
</dbReference>
<dbReference type="PANTHER" id="PTHR30346">
    <property type="entry name" value="TRANSCRIPTIONAL DUAL REGULATOR HCAR-RELATED"/>
    <property type="match status" value="1"/>
</dbReference>
<sequence length="329" mass="35008">MISSLAVDLIAHLRYFIAVAEELHFGRAAARLHMSQPPLSQRIQRLERHFGLRLFDRSARAVNLTGAGQLLLVEARDLVARAAVLDELAGQLRSEGINVLRAGLPPDVPGTTVAALAAEFAARQPAVTLRLQESAPAVQHRALVEQRLDAAVLRLPFDTARLALGPVVQRPLGVLIAGNDPLAGHPELLLSVLAPLALVIFRRSTAPAVFDEILDTCARHGYRPSTVHEVSSTEFGRGLVMAGGAVAFDDGALAPPAGAVWRPVTGQPLAARLATVWPRGRDNPAVHAFAETATVVLQREAGMSVVGPVRPGTALRARPTSEFLPWGAP</sequence>
<dbReference type="CDD" id="cd08414">
    <property type="entry name" value="PBP2_LTTR_aromatics_like"/>
    <property type="match status" value="1"/>
</dbReference>
<keyword evidence="4" id="KW-0804">Transcription</keyword>
<organism evidence="6 7">
    <name type="scientific">Rugosimonospora acidiphila</name>
    <dbReference type="NCBI Taxonomy" id="556531"/>
    <lineage>
        <taxon>Bacteria</taxon>
        <taxon>Bacillati</taxon>
        <taxon>Actinomycetota</taxon>
        <taxon>Actinomycetes</taxon>
        <taxon>Micromonosporales</taxon>
        <taxon>Micromonosporaceae</taxon>
        <taxon>Rugosimonospora</taxon>
    </lineage>
</organism>
<name>A0ABP9RWP6_9ACTN</name>
<dbReference type="Proteomes" id="UP001501570">
    <property type="component" value="Unassembled WGS sequence"/>
</dbReference>
<accession>A0ABP9RWP6</accession>
<keyword evidence="3" id="KW-0238">DNA-binding</keyword>
<dbReference type="EMBL" id="BAABJQ010000010">
    <property type="protein sequence ID" value="GAA5187949.1"/>
    <property type="molecule type" value="Genomic_DNA"/>
</dbReference>
<dbReference type="Pfam" id="PF00126">
    <property type="entry name" value="HTH_1"/>
    <property type="match status" value="1"/>
</dbReference>
<dbReference type="PROSITE" id="PS50931">
    <property type="entry name" value="HTH_LYSR"/>
    <property type="match status" value="1"/>
</dbReference>
<evidence type="ECO:0000256" key="1">
    <source>
        <dbReference type="ARBA" id="ARBA00009437"/>
    </source>
</evidence>
<protein>
    <submittedName>
        <fullName evidence="6">LysR family transcriptional regulator</fullName>
    </submittedName>
</protein>
<dbReference type="Pfam" id="PF03466">
    <property type="entry name" value="LysR_substrate"/>
    <property type="match status" value="1"/>
</dbReference>
<comment type="caution">
    <text evidence="6">The sequence shown here is derived from an EMBL/GenBank/DDBJ whole genome shotgun (WGS) entry which is preliminary data.</text>
</comment>
<dbReference type="SUPFAM" id="SSF46785">
    <property type="entry name" value="Winged helix' DNA-binding domain"/>
    <property type="match status" value="1"/>
</dbReference>
<proteinExistence type="inferred from homology"/>
<dbReference type="Gene3D" id="3.40.190.10">
    <property type="entry name" value="Periplasmic binding protein-like II"/>
    <property type="match status" value="2"/>
</dbReference>
<dbReference type="InterPro" id="IPR036388">
    <property type="entry name" value="WH-like_DNA-bd_sf"/>
</dbReference>
<dbReference type="InterPro" id="IPR000847">
    <property type="entry name" value="LysR_HTH_N"/>
</dbReference>
<dbReference type="SUPFAM" id="SSF53850">
    <property type="entry name" value="Periplasmic binding protein-like II"/>
    <property type="match status" value="1"/>
</dbReference>